<evidence type="ECO:0000256" key="2">
    <source>
        <dbReference type="ARBA" id="ARBA00022676"/>
    </source>
</evidence>
<dbReference type="Proteomes" id="UP000315471">
    <property type="component" value="Unassembled WGS sequence"/>
</dbReference>
<dbReference type="Gene3D" id="3.40.50.2000">
    <property type="entry name" value="Glycogen Phosphorylase B"/>
    <property type="match status" value="2"/>
</dbReference>
<organism evidence="4 5">
    <name type="scientific">Novipirellula aureliae</name>
    <dbReference type="NCBI Taxonomy" id="2527966"/>
    <lineage>
        <taxon>Bacteria</taxon>
        <taxon>Pseudomonadati</taxon>
        <taxon>Planctomycetota</taxon>
        <taxon>Planctomycetia</taxon>
        <taxon>Pirellulales</taxon>
        <taxon>Pirellulaceae</taxon>
        <taxon>Novipirellula</taxon>
    </lineage>
</organism>
<dbReference type="GO" id="GO:0102318">
    <property type="term" value="F:2-deoxystreptamine glucosyltransferase activity"/>
    <property type="evidence" value="ECO:0007669"/>
    <property type="project" value="UniProtKB-EC"/>
</dbReference>
<evidence type="ECO:0000313" key="4">
    <source>
        <dbReference type="EMBL" id="TWU41294.1"/>
    </source>
</evidence>
<evidence type="ECO:0000313" key="5">
    <source>
        <dbReference type="Proteomes" id="UP000315471"/>
    </source>
</evidence>
<dbReference type="PANTHER" id="PTHR12526:SF640">
    <property type="entry name" value="COLANIC ACID BIOSYNTHESIS GLYCOSYLTRANSFERASE WCAL-RELATED"/>
    <property type="match status" value="1"/>
</dbReference>
<sequence length="407" mass="45032">MRVLVALESHFVSCGSEVYSENLGYGSFWNRYLKGFDEVIVLARCQERDEPPESFILSTGPGIRFMRLPDFHGAGGRIKHGKRLHQVTADAVQLTDAYLLRVPGMVGTLVGNQLRRKRRRFGVEVVGDPWDSLAPGCVQSRFRPIIRRKARYDLKRLCGDATTAAYVTAETLQRRYPPSSNAFVTHYSSVELPNSAVVDDMSARKKKLASIASRCKAGSEKPVILGFIGTFSALYKAPHIHIQALQRLRQRGVNAVLAMVGEGQHQAELEAVAKRLGVAGEVEFLGRLPAGEAIFDFLDHIDIFLNASIQEGLPRAMIEAMARGCPVVASNVGGIPELISARFLVPPGDANALADCIESALTQSHELDAVAQRNVLLASDFRQSVLESRRTTHYLELRRRTLRSWNK</sequence>
<dbReference type="Pfam" id="PF13692">
    <property type="entry name" value="Glyco_trans_1_4"/>
    <property type="match status" value="1"/>
</dbReference>
<comment type="caution">
    <text evidence="4">The sequence shown here is derived from an EMBL/GenBank/DDBJ whole genome shotgun (WGS) entry which is preliminary data.</text>
</comment>
<keyword evidence="3 4" id="KW-0808">Transferase</keyword>
<dbReference type="AlphaFoldDB" id="A0A5C6DYJ4"/>
<protein>
    <submittedName>
        <fullName evidence="4">2-deoxystreptamine glucosyltransferase</fullName>
        <ecNumber evidence="4">2.4.1.284</ecNumber>
    </submittedName>
</protein>
<evidence type="ECO:0000256" key="1">
    <source>
        <dbReference type="ARBA" id="ARBA00009481"/>
    </source>
</evidence>
<dbReference type="CDD" id="cd03801">
    <property type="entry name" value="GT4_PimA-like"/>
    <property type="match status" value="1"/>
</dbReference>
<dbReference type="EC" id="2.4.1.284" evidence="4"/>
<name>A0A5C6DYJ4_9BACT</name>
<comment type="similarity">
    <text evidence="1">Belongs to the glycosyltransferase group 1 family. Glycosyltransferase 4 subfamily.</text>
</comment>
<dbReference type="PANTHER" id="PTHR12526">
    <property type="entry name" value="GLYCOSYLTRANSFERASE"/>
    <property type="match status" value="1"/>
</dbReference>
<keyword evidence="2 4" id="KW-0328">Glycosyltransferase</keyword>
<dbReference type="EMBL" id="SJPY01000004">
    <property type="protein sequence ID" value="TWU41294.1"/>
    <property type="molecule type" value="Genomic_DNA"/>
</dbReference>
<dbReference type="SUPFAM" id="SSF53756">
    <property type="entry name" value="UDP-Glycosyltransferase/glycogen phosphorylase"/>
    <property type="match status" value="1"/>
</dbReference>
<reference evidence="4 5" key="1">
    <citation type="submission" date="2019-02" db="EMBL/GenBank/DDBJ databases">
        <title>Deep-cultivation of Planctomycetes and their phenomic and genomic characterization uncovers novel biology.</title>
        <authorList>
            <person name="Wiegand S."/>
            <person name="Jogler M."/>
            <person name="Boedeker C."/>
            <person name="Pinto D."/>
            <person name="Vollmers J."/>
            <person name="Rivas-Marin E."/>
            <person name="Kohn T."/>
            <person name="Peeters S.H."/>
            <person name="Heuer A."/>
            <person name="Rast P."/>
            <person name="Oberbeckmann S."/>
            <person name="Bunk B."/>
            <person name="Jeske O."/>
            <person name="Meyerdierks A."/>
            <person name="Storesund J.E."/>
            <person name="Kallscheuer N."/>
            <person name="Luecker S."/>
            <person name="Lage O.M."/>
            <person name="Pohl T."/>
            <person name="Merkel B.J."/>
            <person name="Hornburger P."/>
            <person name="Mueller R.-W."/>
            <person name="Bruemmer F."/>
            <person name="Labrenz M."/>
            <person name="Spormann A.M."/>
            <person name="Op Den Camp H."/>
            <person name="Overmann J."/>
            <person name="Amann R."/>
            <person name="Jetten M.S.M."/>
            <person name="Mascher T."/>
            <person name="Medema M.H."/>
            <person name="Devos D.P."/>
            <person name="Kaster A.-K."/>
            <person name="Ovreas L."/>
            <person name="Rohde M."/>
            <person name="Galperin M.Y."/>
            <person name="Jogler C."/>
        </authorList>
    </citation>
    <scope>NUCLEOTIDE SEQUENCE [LARGE SCALE GENOMIC DNA]</scope>
    <source>
        <strain evidence="4 5">Q31b</strain>
    </source>
</reference>
<accession>A0A5C6DYJ4</accession>
<evidence type="ECO:0000256" key="3">
    <source>
        <dbReference type="ARBA" id="ARBA00022679"/>
    </source>
</evidence>
<proteinExistence type="inferred from homology"/>
<keyword evidence="5" id="KW-1185">Reference proteome</keyword>
<gene>
    <name evidence="4" type="primary">kanF_3</name>
    <name evidence="4" type="ORF">Q31b_27330</name>
</gene>